<dbReference type="Pfam" id="PF12833">
    <property type="entry name" value="HTH_18"/>
    <property type="match status" value="1"/>
</dbReference>
<evidence type="ECO:0000313" key="6">
    <source>
        <dbReference type="Proteomes" id="UP000502508"/>
    </source>
</evidence>
<keyword evidence="3" id="KW-0804">Transcription</keyword>
<dbReference type="KEGG" id="pfla:Pflav_041040"/>
<organism evidence="5 6">
    <name type="scientific">Phytohabitans flavus</name>
    <dbReference type="NCBI Taxonomy" id="1076124"/>
    <lineage>
        <taxon>Bacteria</taxon>
        <taxon>Bacillati</taxon>
        <taxon>Actinomycetota</taxon>
        <taxon>Actinomycetes</taxon>
        <taxon>Micromonosporales</taxon>
        <taxon>Micromonosporaceae</taxon>
    </lineage>
</organism>
<keyword evidence="2" id="KW-0238">DNA-binding</keyword>
<proteinExistence type="predicted"/>
<dbReference type="PROSITE" id="PS01124">
    <property type="entry name" value="HTH_ARAC_FAMILY_2"/>
    <property type="match status" value="1"/>
</dbReference>
<dbReference type="AlphaFoldDB" id="A0A6F8XV24"/>
<dbReference type="InterPro" id="IPR050204">
    <property type="entry name" value="AraC_XylS_family_regulators"/>
</dbReference>
<dbReference type="InterPro" id="IPR018060">
    <property type="entry name" value="HTH_AraC"/>
</dbReference>
<keyword evidence="1" id="KW-0805">Transcription regulation</keyword>
<gene>
    <name evidence="5" type="ORF">Pflav_041040</name>
</gene>
<dbReference type="Gene3D" id="1.10.10.60">
    <property type="entry name" value="Homeodomain-like"/>
    <property type="match status" value="1"/>
</dbReference>
<protein>
    <recommendedName>
        <fullName evidence="4">HTH araC/xylS-type domain-containing protein</fullName>
    </recommendedName>
</protein>
<dbReference type="SMART" id="SM00342">
    <property type="entry name" value="HTH_ARAC"/>
    <property type="match status" value="1"/>
</dbReference>
<dbReference type="PANTHER" id="PTHR46796">
    <property type="entry name" value="HTH-TYPE TRANSCRIPTIONAL ACTIVATOR RHAS-RELATED"/>
    <property type="match status" value="1"/>
</dbReference>
<reference evidence="5 6" key="1">
    <citation type="submission" date="2020-03" db="EMBL/GenBank/DDBJ databases">
        <title>Whole genome shotgun sequence of Phytohabitans flavus NBRC 107702.</title>
        <authorList>
            <person name="Komaki H."/>
            <person name="Tamura T."/>
        </authorList>
    </citation>
    <scope>NUCLEOTIDE SEQUENCE [LARGE SCALE GENOMIC DNA]</scope>
    <source>
        <strain evidence="5 6">NBRC 107702</strain>
    </source>
</reference>
<dbReference type="GO" id="GO:0043565">
    <property type="term" value="F:sequence-specific DNA binding"/>
    <property type="evidence" value="ECO:0007669"/>
    <property type="project" value="InterPro"/>
</dbReference>
<evidence type="ECO:0000313" key="5">
    <source>
        <dbReference type="EMBL" id="BCB77694.1"/>
    </source>
</evidence>
<evidence type="ECO:0000256" key="3">
    <source>
        <dbReference type="ARBA" id="ARBA00023163"/>
    </source>
</evidence>
<dbReference type="PANTHER" id="PTHR46796:SF15">
    <property type="entry name" value="BLL1074 PROTEIN"/>
    <property type="match status" value="1"/>
</dbReference>
<dbReference type="EMBL" id="AP022870">
    <property type="protein sequence ID" value="BCB77694.1"/>
    <property type="molecule type" value="Genomic_DNA"/>
</dbReference>
<evidence type="ECO:0000256" key="1">
    <source>
        <dbReference type="ARBA" id="ARBA00023015"/>
    </source>
</evidence>
<sequence length="270" mass="29134">MMGGVAQLHSVPARVQARPCETFSGRAHRRLRPYVLGYAGFRSGDGEALAHRILPVSSTTMIVDYEAGGRVVTGPRSDPAVFERTQWGHGVSVGLTPLGVSALLRVPVRELAGAAVPLADLLGRDGEILAERLHAAADWPARFAVLDDLLTARLDGGDAGADRLALRAWARLHEPGAPRVGALAEDLGVSRRGLEMRFRRQVGLAPATVARVARFQRAVSMLVRGRDLPATAVDSGYADQPHFNREVRAMTGLTPTRLCAFLQYRELAPR</sequence>
<reference evidence="5 6" key="2">
    <citation type="submission" date="2020-03" db="EMBL/GenBank/DDBJ databases">
        <authorList>
            <person name="Ichikawa N."/>
            <person name="Kimura A."/>
            <person name="Kitahashi Y."/>
            <person name="Uohara A."/>
        </authorList>
    </citation>
    <scope>NUCLEOTIDE SEQUENCE [LARGE SCALE GENOMIC DNA]</scope>
    <source>
        <strain evidence="5 6">NBRC 107702</strain>
    </source>
</reference>
<dbReference type="GO" id="GO:0003700">
    <property type="term" value="F:DNA-binding transcription factor activity"/>
    <property type="evidence" value="ECO:0007669"/>
    <property type="project" value="InterPro"/>
</dbReference>
<accession>A0A6F8XV24</accession>
<evidence type="ECO:0000259" key="4">
    <source>
        <dbReference type="PROSITE" id="PS01124"/>
    </source>
</evidence>
<evidence type="ECO:0000256" key="2">
    <source>
        <dbReference type="ARBA" id="ARBA00023125"/>
    </source>
</evidence>
<feature type="domain" description="HTH araC/xylS-type" evidence="4">
    <location>
        <begin position="162"/>
        <end position="261"/>
    </location>
</feature>
<name>A0A6F8XV24_9ACTN</name>
<dbReference type="Proteomes" id="UP000502508">
    <property type="component" value="Chromosome"/>
</dbReference>
<keyword evidence="6" id="KW-1185">Reference proteome</keyword>